<evidence type="ECO:0008006" key="5">
    <source>
        <dbReference type="Google" id="ProtNLM"/>
    </source>
</evidence>
<feature type="coiled-coil region" evidence="1">
    <location>
        <begin position="1250"/>
        <end position="1281"/>
    </location>
</feature>
<feature type="coiled-coil region" evidence="1">
    <location>
        <begin position="1653"/>
        <end position="1680"/>
    </location>
</feature>
<organism evidence="3 4">
    <name type="scientific">Argiope bruennichi</name>
    <name type="common">Wasp spider</name>
    <name type="synonym">Aranea bruennichi</name>
    <dbReference type="NCBI Taxonomy" id="94029"/>
    <lineage>
        <taxon>Eukaryota</taxon>
        <taxon>Metazoa</taxon>
        <taxon>Ecdysozoa</taxon>
        <taxon>Arthropoda</taxon>
        <taxon>Chelicerata</taxon>
        <taxon>Arachnida</taxon>
        <taxon>Araneae</taxon>
        <taxon>Araneomorphae</taxon>
        <taxon>Entelegynae</taxon>
        <taxon>Araneoidea</taxon>
        <taxon>Araneidae</taxon>
        <taxon>Argiope</taxon>
    </lineage>
</organism>
<dbReference type="Gene3D" id="3.40.50.300">
    <property type="entry name" value="P-loop containing nucleotide triphosphate hydrolases"/>
    <property type="match status" value="1"/>
</dbReference>
<feature type="compositionally biased region" description="Gly residues" evidence="2">
    <location>
        <begin position="856"/>
        <end position="870"/>
    </location>
</feature>
<evidence type="ECO:0000256" key="1">
    <source>
        <dbReference type="SAM" id="Coils"/>
    </source>
</evidence>
<reference evidence="3" key="2">
    <citation type="submission" date="2020-06" db="EMBL/GenBank/DDBJ databases">
        <authorList>
            <person name="Sheffer M."/>
        </authorList>
    </citation>
    <scope>NUCLEOTIDE SEQUENCE</scope>
</reference>
<proteinExistence type="predicted"/>
<keyword evidence="1" id="KW-0175">Coiled coil</keyword>
<evidence type="ECO:0000313" key="4">
    <source>
        <dbReference type="Proteomes" id="UP000807504"/>
    </source>
</evidence>
<gene>
    <name evidence="3" type="ORF">HNY73_007706</name>
</gene>
<name>A0A8T0FLX5_ARGBR</name>
<dbReference type="EMBL" id="JABXBU010000012">
    <property type="protein sequence ID" value="KAF8789793.1"/>
    <property type="molecule type" value="Genomic_DNA"/>
</dbReference>
<dbReference type="SUPFAM" id="SSF52540">
    <property type="entry name" value="P-loop containing nucleoside triphosphate hydrolases"/>
    <property type="match status" value="1"/>
</dbReference>
<feature type="compositionally biased region" description="Basic and acidic residues" evidence="2">
    <location>
        <begin position="804"/>
        <end position="815"/>
    </location>
</feature>
<accession>A0A8T0FLX5</accession>
<evidence type="ECO:0000256" key="2">
    <source>
        <dbReference type="SAM" id="MobiDB-lite"/>
    </source>
</evidence>
<protein>
    <recommendedName>
        <fullName evidence="5">G domain-containing protein</fullName>
    </recommendedName>
</protein>
<reference evidence="3" key="1">
    <citation type="journal article" date="2020" name="bioRxiv">
        <title>Chromosome-level reference genome of the European wasp spider Argiope bruennichi: a resource for studies on range expansion and evolutionary adaptation.</title>
        <authorList>
            <person name="Sheffer M.M."/>
            <person name="Hoppe A."/>
            <person name="Krehenwinkel H."/>
            <person name="Uhl G."/>
            <person name="Kuss A.W."/>
            <person name="Jensen L."/>
            <person name="Jensen C."/>
            <person name="Gillespie R.G."/>
            <person name="Hoff K.J."/>
            <person name="Prost S."/>
        </authorList>
    </citation>
    <scope>NUCLEOTIDE SEQUENCE</scope>
</reference>
<feature type="coiled-coil region" evidence="1">
    <location>
        <begin position="1458"/>
        <end position="1517"/>
    </location>
</feature>
<evidence type="ECO:0000313" key="3">
    <source>
        <dbReference type="EMBL" id="KAF8789793.1"/>
    </source>
</evidence>
<dbReference type="Proteomes" id="UP000807504">
    <property type="component" value="Unassembled WGS sequence"/>
</dbReference>
<comment type="caution">
    <text evidence="3">The sequence shown here is derived from an EMBL/GenBank/DDBJ whole genome shotgun (WGS) entry which is preliminary data.</text>
</comment>
<feature type="region of interest" description="Disordered" evidence="2">
    <location>
        <begin position="804"/>
        <end position="827"/>
    </location>
</feature>
<keyword evidence="4" id="KW-1185">Reference proteome</keyword>
<feature type="region of interest" description="Disordered" evidence="2">
    <location>
        <begin position="856"/>
        <end position="881"/>
    </location>
</feature>
<dbReference type="InterPro" id="IPR027417">
    <property type="entry name" value="P-loop_NTPase"/>
</dbReference>
<sequence>MALSLISRSGRGLNLPKTKDVSLQNTEEEKDYQLIKATFDLLERGENEIKLDNKHKNVILILGNTGSGKSTFTQWMAGDNSKMIAKETKEDTGEYIIVDYNRISDITLKSKTVFPELVIDAKKNAAYYDCPGFSDTQGTSHDIATTYFIKKVLDYSESVKLVFTISHPSVRKGVDRQDFMKLLRHVTDLVKDIEKFKHSIALVVTKVDNQYVKKGQNFILVEDDKVIAAIAEFLQEAKQYLEDSTKQSDLSEKDKRLYDNAIKFVDILLKKDGEHYTKIGLFRRPDEPGPISDIPLLQNGKYHIERILYEKLNFTAKDNNDFGYTVSEKTKNDINELAEEINKNLWSSISNIAKIIQVYYEKLVEQIRGKIRLFVSNVDATDANILEAETFRHKFISGYNMSLDLVTKMQNLTNPEEIAMIIKSTTSNLDDEIPKEDMLYISKQGKYFNFLQTVSDKILSTKPWDQLFEDVESFFSVSKTIIWHDVDSAAEKINNQIQIDLNDIVKAMHEEYNEKIKLLEIQKLPEKLNQDSRVILELTEKSANGTTTDKLLNVTRYVADNLGVSVPKKVLQNVVNQGKCLTFLEVISDENLADRSMAWLSPFKNMAKHFCESGKWYTFLEDLYNKLSEYDIQKDRQRYNVADLEDWGQSEKPQGISVTSNTFVKFLNKIENYNVAEFENIKNMTTPTTGSQIEELNQVLSLTLKHRSTIRCSEPYIVVKGSFVGLNEIMQNIINNSDTNNSCRNFKTQLASGKYNLLKVFALDKVFIDTDLPFAGKATSVVFIAPKWEVVGYRSIELHGGDGDPHALPKAKDGAHPGNNGIDGAPGKPGRSGESFFGIGATFENGDHLKIVSNGGKGGRGQDGGNGATGIPGRHAETPSSYDPPCEYGYVNGFRCEEIIKKGCAPFCFNILAATVIITDGSTTTKSFKIFGLPGGRGGDGGNGGRGGKGGDPGNIAILELSQPSEIIKLTSKGEEGDPGRAGAGATQGGKSGDDIIVNWSKYVPNLIGWLSGFRESTKWEWKETIKNDGRSPGGIMGMDGVNAAGLQYPIPANGIQRLPNIINEYKIYLRENLSNRFKKHDLLQFLDQLNNSNDIRKLYDILGLIDEFQGLEEQFHKLSEQVGFSSFFSSLLERINEFSRTHKDGPNADENKKVLSYLYTATLGKMYNIEDNTESNLIINIRDYLNLVTENIKTLKDLQTMNNKIEVVNKYKENYKRYMDKKIEEANSFIDKQISPEIENISTEIDDQINSLIEETILLQKQAEKERKELAEKKKELEYALAIKGMFGCFQLIAGMVSFISPVGAIVGTVIGATSTVGENLALRNEQQTLNLPSDVASAIESIGDKFKTLVNQKVVYLEELLENISDEIKKNPEKLSDMAGKISDFKERLKKATDDKMDFKQVRIIEKELKGELERKGEDLKTHSNDEKSVNALRGLRKIKQIAEFGSLLLNLYNKMKEDIEKMDAITEAIEKIEDKMKALRDYEERIYDSIVPMLQDMEDNMKEISDKLANKSEVALDVTKWQVQSTLKDTKLQIQRLTEGFEIKSDLSRSIEKLDDVMTTLINIYDRIQSYQNQQNLANYIADISSVAASSINIKDQKLANAVNHLEFAIRANILLKQYKAAINAFKQWVFPFADHYIEKPMLPSQLELEENLQNLVQHATREIEAIKQKLDLYNTSVKNGDQYLGCEEFSNKYISSQPFFEWKNEGYGNLISSLLSGKEVVLKADVKDSAPHKDAIKFSEIEFIFKVKNETSQSLLSQTLKGFDIMATHLGNSYYRYMEKIYLITSNSVTISYSFEKNDDGMPIRSNEVYNKINSGDLMLSPYTLWEVRLINKTHQYSYRDLESYKKEINLELSGFGSYVDTSAFKPGTYRSFTAHNPSNLPLLVSKSAGINQCRRSKYRLPRTPNETVADGNYMTNSAPTNMLSPINFLCNFLKTYFISNAIISINQLFIREQRHITNYRKLPEKYIKTKKSNPTLASNLGITDAIEVEATFAEDDCKKERNGPIFDAVFHLNSNGYKSCSKSFLSSDQKDRGKNQLIQAPDINCSLLLADLVARTVTGNRYKSSANAFLLSPREIILGKINAGVVQSESDIERNLQHFQSEKEEAKPSSWFNQLSGYATSMLQFLGLTGDDYFGEYIQDVRNLFV</sequence>